<dbReference type="GO" id="GO:0003735">
    <property type="term" value="F:structural constituent of ribosome"/>
    <property type="evidence" value="ECO:0007669"/>
    <property type="project" value="InterPro"/>
</dbReference>
<dbReference type="GO" id="GO:0006412">
    <property type="term" value="P:translation"/>
    <property type="evidence" value="ECO:0007669"/>
    <property type="project" value="UniProtKB-UniRule"/>
</dbReference>
<dbReference type="Proteomes" id="UP000178835">
    <property type="component" value="Unassembled WGS sequence"/>
</dbReference>
<gene>
    <name evidence="5" type="primary">rplS</name>
    <name evidence="8" type="ORF">A2919_00255</name>
</gene>
<evidence type="ECO:0000256" key="6">
    <source>
        <dbReference type="RuleBase" id="RU000559"/>
    </source>
</evidence>
<protein>
    <recommendedName>
        <fullName evidence="4 5">Large ribosomal subunit protein bL19</fullName>
    </recommendedName>
</protein>
<dbReference type="NCBIfam" id="TIGR01024">
    <property type="entry name" value="rplS_bact"/>
    <property type="match status" value="1"/>
</dbReference>
<dbReference type="HAMAP" id="MF_00402">
    <property type="entry name" value="Ribosomal_bL19"/>
    <property type="match status" value="1"/>
</dbReference>
<keyword evidence="3 5" id="KW-0687">Ribonucleoprotein</keyword>
<evidence type="ECO:0000256" key="2">
    <source>
        <dbReference type="ARBA" id="ARBA00022980"/>
    </source>
</evidence>
<reference evidence="8 9" key="1">
    <citation type="journal article" date="2016" name="Nat. Commun.">
        <title>Thousands of microbial genomes shed light on interconnected biogeochemical processes in an aquifer system.</title>
        <authorList>
            <person name="Anantharaman K."/>
            <person name="Brown C.T."/>
            <person name="Hug L.A."/>
            <person name="Sharon I."/>
            <person name="Castelle C.J."/>
            <person name="Probst A.J."/>
            <person name="Thomas B.C."/>
            <person name="Singh A."/>
            <person name="Wilkins M.J."/>
            <person name="Karaoz U."/>
            <person name="Brodie E.L."/>
            <person name="Williams K.H."/>
            <person name="Hubbard S.S."/>
            <person name="Banfield J.F."/>
        </authorList>
    </citation>
    <scope>NUCLEOTIDE SEQUENCE [LARGE SCALE GENOMIC DNA]</scope>
</reference>
<dbReference type="Gene3D" id="2.30.30.790">
    <property type="match status" value="1"/>
</dbReference>
<feature type="region of interest" description="Disordered" evidence="7">
    <location>
        <begin position="119"/>
        <end position="206"/>
    </location>
</feature>
<evidence type="ECO:0000256" key="1">
    <source>
        <dbReference type="ARBA" id="ARBA00005781"/>
    </source>
</evidence>
<feature type="compositionally biased region" description="Acidic residues" evidence="7">
    <location>
        <begin position="127"/>
        <end position="182"/>
    </location>
</feature>
<evidence type="ECO:0000256" key="5">
    <source>
        <dbReference type="HAMAP-Rule" id="MF_00402"/>
    </source>
</evidence>
<keyword evidence="2 5" id="KW-0689">Ribosomal protein</keyword>
<sequence>MNTQALLKDQLKKNIPDIRPGQVVRVHEKIQEGDKSRVQVFEGLVIATKHGKGLDGTFTVRKIGAGGIGVERIFPIHMPAIEKIEVLRKENVRRAKLYYVREQIGKKTKKRKTKLQELVFDMSGGQEPEEETSEDIVESVAEETEEKSTEAEAEIETEEIAGPEAEQSETEEETKEDDEKEIVEDTDKEAETSHKEKEESKKEEGE</sequence>
<dbReference type="AlphaFoldDB" id="A0A1G2HG05"/>
<dbReference type="PANTHER" id="PTHR15680:SF9">
    <property type="entry name" value="LARGE RIBOSOMAL SUBUNIT PROTEIN BL19M"/>
    <property type="match status" value="1"/>
</dbReference>
<evidence type="ECO:0000256" key="4">
    <source>
        <dbReference type="ARBA" id="ARBA00035171"/>
    </source>
</evidence>
<dbReference type="Pfam" id="PF01245">
    <property type="entry name" value="Ribosomal_L19"/>
    <property type="match status" value="1"/>
</dbReference>
<comment type="function">
    <text evidence="5 6">This protein is located at the 30S-50S ribosomal subunit interface and may play a role in the structure and function of the aminoacyl-tRNA binding site.</text>
</comment>
<accession>A0A1G2HG05</accession>
<dbReference type="SUPFAM" id="SSF50104">
    <property type="entry name" value="Translation proteins SH3-like domain"/>
    <property type="match status" value="1"/>
</dbReference>
<name>A0A1G2HG05_9BACT</name>
<dbReference type="InterPro" id="IPR038657">
    <property type="entry name" value="Ribosomal_bL19_sf"/>
</dbReference>
<dbReference type="PRINTS" id="PR00061">
    <property type="entry name" value="RIBOSOMALL19"/>
</dbReference>
<dbReference type="EMBL" id="MHOH01000004">
    <property type="protein sequence ID" value="OGZ61181.1"/>
    <property type="molecule type" value="Genomic_DNA"/>
</dbReference>
<evidence type="ECO:0000313" key="9">
    <source>
        <dbReference type="Proteomes" id="UP000178835"/>
    </source>
</evidence>
<evidence type="ECO:0000256" key="7">
    <source>
        <dbReference type="SAM" id="MobiDB-lite"/>
    </source>
</evidence>
<dbReference type="GO" id="GO:0022625">
    <property type="term" value="C:cytosolic large ribosomal subunit"/>
    <property type="evidence" value="ECO:0007669"/>
    <property type="project" value="TreeGrafter"/>
</dbReference>
<evidence type="ECO:0000313" key="8">
    <source>
        <dbReference type="EMBL" id="OGZ61181.1"/>
    </source>
</evidence>
<dbReference type="PANTHER" id="PTHR15680">
    <property type="entry name" value="RIBOSOMAL PROTEIN L19"/>
    <property type="match status" value="1"/>
</dbReference>
<dbReference type="InterPro" id="IPR001857">
    <property type="entry name" value="Ribosomal_bL19"/>
</dbReference>
<comment type="caution">
    <text evidence="8">The sequence shown here is derived from an EMBL/GenBank/DDBJ whole genome shotgun (WGS) entry which is preliminary data.</text>
</comment>
<evidence type="ECO:0000256" key="3">
    <source>
        <dbReference type="ARBA" id="ARBA00023274"/>
    </source>
</evidence>
<feature type="compositionally biased region" description="Basic and acidic residues" evidence="7">
    <location>
        <begin position="183"/>
        <end position="206"/>
    </location>
</feature>
<dbReference type="InterPro" id="IPR008991">
    <property type="entry name" value="Translation_prot_SH3-like_sf"/>
</dbReference>
<comment type="similarity">
    <text evidence="1 5 6">Belongs to the bacterial ribosomal protein bL19 family.</text>
</comment>
<proteinExistence type="inferred from homology"/>
<organism evidence="8 9">
    <name type="scientific">Candidatus Spechtbacteria bacterium RIFCSPLOWO2_01_FULL_43_12</name>
    <dbReference type="NCBI Taxonomy" id="1802162"/>
    <lineage>
        <taxon>Bacteria</taxon>
        <taxon>Candidatus Spechtiibacteriota</taxon>
    </lineage>
</organism>